<evidence type="ECO:0000313" key="5">
    <source>
        <dbReference type="Proteomes" id="UP000250153"/>
    </source>
</evidence>
<dbReference type="RefSeq" id="WP_112193238.1">
    <property type="nucleotide sequence ID" value="NZ_CP023565.1"/>
</dbReference>
<protein>
    <submittedName>
        <fullName evidence="2">Uncharacterized protein</fullName>
    </submittedName>
</protein>
<evidence type="ECO:0000313" key="2">
    <source>
        <dbReference type="EMBL" id="AWZ39397.1"/>
    </source>
</evidence>
<feature type="transmembrane region" description="Helical" evidence="1">
    <location>
        <begin position="5"/>
        <end position="21"/>
    </location>
</feature>
<evidence type="ECO:0000256" key="1">
    <source>
        <dbReference type="SAM" id="Phobius"/>
    </source>
</evidence>
<feature type="transmembrane region" description="Helical" evidence="1">
    <location>
        <begin position="27"/>
        <end position="49"/>
    </location>
</feature>
<dbReference type="Proteomes" id="UP000250153">
    <property type="component" value="Chromosome"/>
</dbReference>
<keyword evidence="1" id="KW-0812">Transmembrane</keyword>
<proteinExistence type="predicted"/>
<dbReference type="KEGG" id="lmur:CPS94_10940"/>
<organism evidence="2 5">
    <name type="scientific">Ligilactobacillus murinus</name>
    <dbReference type="NCBI Taxonomy" id="1622"/>
    <lineage>
        <taxon>Bacteria</taxon>
        <taxon>Bacillati</taxon>
        <taxon>Bacillota</taxon>
        <taxon>Bacilli</taxon>
        <taxon>Lactobacillales</taxon>
        <taxon>Lactobacillaceae</taxon>
        <taxon>Ligilactobacillus</taxon>
    </lineage>
</organism>
<keyword evidence="1" id="KW-0472">Membrane</keyword>
<reference evidence="4 5" key="1">
    <citation type="submission" date="2017-09" db="EMBL/GenBank/DDBJ databases">
        <title>Predominant Lactobacillus spp. isolated from feces of mice subjected to short-term calorie restriction.</title>
        <authorList>
            <person name="Zhang C."/>
            <person name="Zhao L."/>
            <person name="Pan F."/>
        </authorList>
    </citation>
    <scope>NUCLEOTIDE SEQUENCE [LARGE SCALE GENOMIC DNA]</scope>
    <source>
        <strain evidence="3 4">CR141</strain>
        <strain evidence="2 5">CR147</strain>
    </source>
</reference>
<feature type="transmembrane region" description="Helical" evidence="1">
    <location>
        <begin position="56"/>
        <end position="75"/>
    </location>
</feature>
<feature type="transmembrane region" description="Helical" evidence="1">
    <location>
        <begin position="108"/>
        <end position="127"/>
    </location>
</feature>
<dbReference type="AlphaFoldDB" id="A0AAD0PD81"/>
<evidence type="ECO:0000313" key="4">
    <source>
        <dbReference type="Proteomes" id="UP000250143"/>
    </source>
</evidence>
<accession>A0AAD0PD81</accession>
<evidence type="ECO:0000313" key="3">
    <source>
        <dbReference type="EMBL" id="AWZ39631.1"/>
    </source>
</evidence>
<gene>
    <name evidence="3" type="ORF">CPQ89_00575</name>
    <name evidence="2" type="ORF">CPS94_10940</name>
</gene>
<dbReference type="GeneID" id="48467669"/>
<keyword evidence="4" id="KW-1185">Reference proteome</keyword>
<dbReference type="EMBL" id="CP023565">
    <property type="protein sequence ID" value="AWZ39397.1"/>
    <property type="molecule type" value="Genomic_DNA"/>
</dbReference>
<dbReference type="Proteomes" id="UP000250143">
    <property type="component" value="Chromosome"/>
</dbReference>
<dbReference type="EMBL" id="CP023566">
    <property type="protein sequence ID" value="AWZ39631.1"/>
    <property type="molecule type" value="Genomic_DNA"/>
</dbReference>
<name>A0AAD0PD81_9LACO</name>
<keyword evidence="1" id="KW-1133">Transmembrane helix</keyword>
<sequence length="137" mass="15325">MVKKISSALFMLNMIIVFLLVDKLNLLTFFLFVVIFPAILFAVFSVCIIRPIGESMSTFIAAVTFVIIILLFSYFRVDNSTLASIEKNTAMLTQNIDGLVVTNISLDFGISSFIMLFLLEFVLIKLFSKVGGNSVYK</sequence>